<dbReference type="PATRIC" id="fig|992029.3.peg.981"/>
<dbReference type="EMBL" id="AKNX01000002">
    <property type="protein sequence ID" value="EJB34754.1"/>
    <property type="molecule type" value="Genomic_DNA"/>
</dbReference>
<evidence type="ECO:0000313" key="1">
    <source>
        <dbReference type="EMBL" id="EJB34754.1"/>
    </source>
</evidence>
<evidence type="ECO:0000313" key="2">
    <source>
        <dbReference type="Proteomes" id="UP000004074"/>
    </source>
</evidence>
<reference evidence="1 2" key="1">
    <citation type="journal article" date="2013" name="Pathog. Dis.">
        <title>Genome sequences of 65 Helicobacter pylori strains isolated from asymptomatic individuals and patients with gastric cancer, peptic ulcer disease, or gastritis.</title>
        <authorList>
            <person name="Blanchard T.G."/>
            <person name="Czinn S.J."/>
            <person name="Correa P."/>
            <person name="Nakazawa T."/>
            <person name="Keelan M."/>
            <person name="Morningstar L."/>
            <person name="Santana-Cruz I."/>
            <person name="Maroo A."/>
            <person name="McCracken C."/>
            <person name="Shefchek K."/>
            <person name="Daugherty S."/>
            <person name="Song Y."/>
            <person name="Fraser C.M."/>
            <person name="Fricke W.F."/>
        </authorList>
    </citation>
    <scope>NUCLEOTIDE SEQUENCE [LARGE SCALE GENOMIC DNA]</scope>
    <source>
        <strain evidence="1 2">NQ4076</strain>
    </source>
</reference>
<accession>I9QNX3</accession>
<dbReference type="AlphaFoldDB" id="I9QNX3"/>
<gene>
    <name evidence="1" type="ORF">HPNQ4076_1008</name>
</gene>
<comment type="caution">
    <text evidence="1">The sequence shown here is derived from an EMBL/GenBank/DDBJ whole genome shotgun (WGS) entry which is preliminary data.</text>
</comment>
<organism evidence="1 2">
    <name type="scientific">Helicobacter pylori NQ4076</name>
    <dbReference type="NCBI Taxonomy" id="992029"/>
    <lineage>
        <taxon>Bacteria</taxon>
        <taxon>Pseudomonadati</taxon>
        <taxon>Campylobacterota</taxon>
        <taxon>Epsilonproteobacteria</taxon>
        <taxon>Campylobacterales</taxon>
        <taxon>Helicobacteraceae</taxon>
        <taxon>Helicobacter</taxon>
    </lineage>
</organism>
<proteinExistence type="predicted"/>
<dbReference type="Proteomes" id="UP000004074">
    <property type="component" value="Unassembled WGS sequence"/>
</dbReference>
<name>I9QNX3_HELPX</name>
<sequence length="58" mass="6872">MGFDLTLYNPHLKKQPKPLSNHLIVGITPQERFIKSYHSQKAQRSRLIEVLKRLIKNF</sequence>
<protein>
    <submittedName>
        <fullName evidence="1">Uncharacterized protein</fullName>
    </submittedName>
</protein>